<proteinExistence type="predicted"/>
<gene>
    <name evidence="1" type="ORF">BACERE00191_00416</name>
</gene>
<dbReference type="Proteomes" id="UP000194499">
    <property type="component" value="Unassembled WGS sequence"/>
</dbReference>
<protein>
    <submittedName>
        <fullName evidence="1">Uncharacterized protein</fullName>
    </submittedName>
</protein>
<name>A0A1Y5YVA7_9BACI</name>
<evidence type="ECO:0000313" key="1">
    <source>
        <dbReference type="EMBL" id="SMD65704.1"/>
    </source>
</evidence>
<accession>A0A1Y5YVA7</accession>
<dbReference type="AlphaFoldDB" id="A0A1Y5YVA7"/>
<sequence length="42" mass="4858">MDNGTMRNSVVGAMLMRDVPLFSKEIVKFHVPDVNVKRQIRK</sequence>
<evidence type="ECO:0000313" key="2">
    <source>
        <dbReference type="Proteomes" id="UP000194499"/>
    </source>
</evidence>
<organism evidence="1 2">
    <name type="scientific">Bacillus pacificus</name>
    <dbReference type="NCBI Taxonomy" id="2026187"/>
    <lineage>
        <taxon>Bacteria</taxon>
        <taxon>Bacillati</taxon>
        <taxon>Bacillota</taxon>
        <taxon>Bacilli</taxon>
        <taxon>Bacillales</taxon>
        <taxon>Bacillaceae</taxon>
        <taxon>Bacillus</taxon>
        <taxon>Bacillus cereus group</taxon>
    </lineage>
</organism>
<reference evidence="2" key="1">
    <citation type="submission" date="2017-04" db="EMBL/GenBank/DDBJ databases">
        <authorList>
            <person name="Criscuolo A."/>
        </authorList>
    </citation>
    <scope>NUCLEOTIDE SEQUENCE [LARGE SCALE GENOMIC DNA]</scope>
</reference>
<dbReference type="EMBL" id="FWZB01000019">
    <property type="protein sequence ID" value="SMD65704.1"/>
    <property type="molecule type" value="Genomic_DNA"/>
</dbReference>